<dbReference type="GO" id="GO:1901982">
    <property type="term" value="F:maltose binding"/>
    <property type="evidence" value="ECO:0007669"/>
    <property type="project" value="TreeGrafter"/>
</dbReference>
<dbReference type="RefSeq" id="WP_091519455.1">
    <property type="nucleotide sequence ID" value="NZ_LT629772.1"/>
</dbReference>
<evidence type="ECO:0000256" key="3">
    <source>
        <dbReference type="ARBA" id="ARBA00022729"/>
    </source>
</evidence>
<dbReference type="GO" id="GO:0042956">
    <property type="term" value="P:maltodextrin transmembrane transport"/>
    <property type="evidence" value="ECO:0007669"/>
    <property type="project" value="TreeGrafter"/>
</dbReference>
<dbReference type="OrthoDB" id="6416561at2"/>
<dbReference type="SUPFAM" id="SSF53850">
    <property type="entry name" value="Periplasmic binding protein-like II"/>
    <property type="match status" value="1"/>
</dbReference>
<dbReference type="InterPro" id="IPR006059">
    <property type="entry name" value="SBP"/>
</dbReference>
<dbReference type="InterPro" id="IPR006311">
    <property type="entry name" value="TAT_signal"/>
</dbReference>
<dbReference type="PANTHER" id="PTHR30061:SF50">
    <property type="entry name" value="MALTOSE_MALTODEXTRIN-BINDING PERIPLASMIC PROTEIN"/>
    <property type="match status" value="1"/>
</dbReference>
<evidence type="ECO:0000256" key="2">
    <source>
        <dbReference type="ARBA" id="ARBA00022448"/>
    </source>
</evidence>
<dbReference type="Gene3D" id="3.40.190.10">
    <property type="entry name" value="Periplasmic binding protein-like II"/>
    <property type="match status" value="2"/>
</dbReference>
<comment type="similarity">
    <text evidence="1">Belongs to the bacterial solute-binding protein 1 family.</text>
</comment>
<name>A0A1H1NJ93_9ACTN</name>
<dbReference type="GO" id="GO:0055052">
    <property type="term" value="C:ATP-binding cassette (ABC) transporter complex, substrate-binding subunit-containing"/>
    <property type="evidence" value="ECO:0007669"/>
    <property type="project" value="TreeGrafter"/>
</dbReference>
<dbReference type="AlphaFoldDB" id="A0A1H1NJ93"/>
<evidence type="ECO:0000313" key="4">
    <source>
        <dbReference type="EMBL" id="SDR99028.1"/>
    </source>
</evidence>
<dbReference type="Pfam" id="PF01547">
    <property type="entry name" value="SBP_bac_1"/>
    <property type="match status" value="1"/>
</dbReference>
<organism evidence="4 5">
    <name type="scientific">Microlunatus soli</name>
    <dbReference type="NCBI Taxonomy" id="630515"/>
    <lineage>
        <taxon>Bacteria</taxon>
        <taxon>Bacillati</taxon>
        <taxon>Actinomycetota</taxon>
        <taxon>Actinomycetes</taxon>
        <taxon>Propionibacteriales</taxon>
        <taxon>Propionibacteriaceae</taxon>
        <taxon>Microlunatus</taxon>
    </lineage>
</organism>
<sequence>MRSVQPSTGGTPASFDRRSLLKGAALGAALAGTGAVAGCGATTVSGSTTKDGKAIVRVWSWYGEQQKQLPRLVQDFQDRHPNIVVENRIFGTPDQYLPALQAAVAGGDVPEIFAPHTRALTYGQAGISADLRSELGADFLGDFFESANQEYTLDGKQYGVGWMAQTFGIFYNPRLLRRAGVDGESIETWDDLIDAADKINKTDTYGVALSCNPTTSSLDFFLPLLTQVSDDPTFYLKLDQLEDGFSYTHPTVIKAIALLKKIVDARVFQPGTTGTSGDQAPQLFYTGKSAMLFNGSWTPQGLTQNATKDFNESYKVMKTPAIAAGRKHWCANQAGAGWSVSETSRNKDAALEFLRFLYQTDRYSATMNESNSMPSTKSAATKINSPVMRQMTSWLLEGEGCPHIPFGPGSVAAGDALAPIFQGKGRPADIGQQMQDAVLNAKGA</sequence>
<evidence type="ECO:0000256" key="1">
    <source>
        <dbReference type="ARBA" id="ARBA00008520"/>
    </source>
</evidence>
<accession>A0A1H1NJ93</accession>
<proteinExistence type="inferred from homology"/>
<dbReference type="PROSITE" id="PS51318">
    <property type="entry name" value="TAT"/>
    <property type="match status" value="1"/>
</dbReference>
<dbReference type="EMBL" id="LT629772">
    <property type="protein sequence ID" value="SDR99028.1"/>
    <property type="molecule type" value="Genomic_DNA"/>
</dbReference>
<dbReference type="Proteomes" id="UP000199103">
    <property type="component" value="Chromosome I"/>
</dbReference>
<protein>
    <submittedName>
        <fullName evidence="4">ABC-type glycerol-3-phosphate transport system, substrate-binding protein</fullName>
    </submittedName>
</protein>
<keyword evidence="5" id="KW-1185">Reference proteome</keyword>
<dbReference type="GO" id="GO:0015768">
    <property type="term" value="P:maltose transport"/>
    <property type="evidence" value="ECO:0007669"/>
    <property type="project" value="TreeGrafter"/>
</dbReference>
<keyword evidence="3" id="KW-0732">Signal</keyword>
<gene>
    <name evidence="4" type="ORF">SAMN04489812_0536</name>
</gene>
<reference evidence="4 5" key="1">
    <citation type="submission" date="2016-10" db="EMBL/GenBank/DDBJ databases">
        <authorList>
            <person name="de Groot N.N."/>
        </authorList>
    </citation>
    <scope>NUCLEOTIDE SEQUENCE [LARGE SCALE GENOMIC DNA]</scope>
    <source>
        <strain evidence="4 5">DSM 21800</strain>
    </source>
</reference>
<evidence type="ECO:0000313" key="5">
    <source>
        <dbReference type="Proteomes" id="UP000199103"/>
    </source>
</evidence>
<dbReference type="STRING" id="630515.SAMN04489812_0536"/>
<dbReference type="PANTHER" id="PTHR30061">
    <property type="entry name" value="MALTOSE-BINDING PERIPLASMIC PROTEIN"/>
    <property type="match status" value="1"/>
</dbReference>
<keyword evidence="2" id="KW-0813">Transport</keyword>